<dbReference type="Proteomes" id="UP000306888">
    <property type="component" value="Unassembled WGS sequence"/>
</dbReference>
<proteinExistence type="predicted"/>
<evidence type="ECO:0000259" key="5">
    <source>
        <dbReference type="SMART" id="SM00704"/>
    </source>
</evidence>
<dbReference type="EMBL" id="SRYR01000001">
    <property type="protein sequence ID" value="TGY44042.1"/>
    <property type="molecule type" value="Genomic_DNA"/>
</dbReference>
<keyword evidence="2" id="KW-0479">Metal-binding</keyword>
<keyword evidence="1" id="KW-0001">2Fe-2S</keyword>
<dbReference type="GO" id="GO:0051537">
    <property type="term" value="F:2 iron, 2 sulfur cluster binding"/>
    <property type="evidence" value="ECO:0007669"/>
    <property type="project" value="UniProtKB-KW"/>
</dbReference>
<keyword evidence="4" id="KW-0411">Iron-sulfur</keyword>
<evidence type="ECO:0000256" key="1">
    <source>
        <dbReference type="ARBA" id="ARBA00022714"/>
    </source>
</evidence>
<dbReference type="GO" id="GO:0046872">
    <property type="term" value="F:metal ion binding"/>
    <property type="evidence" value="ECO:0007669"/>
    <property type="project" value="UniProtKB-KW"/>
</dbReference>
<sequence length="65" mass="7110">MSKTIVQVLDDAPLILKGDLELVDGEGKVIETTSELHLCRCGLSKNKPYCDGSHRGNLESKVRAK</sequence>
<dbReference type="SMART" id="SM00704">
    <property type="entry name" value="ZnF_CDGSH"/>
    <property type="match status" value="1"/>
</dbReference>
<reference evidence="6 7" key="1">
    <citation type="submission" date="2019-04" db="EMBL/GenBank/DDBJ databases">
        <title>Microbes associate with the intestines of laboratory mice.</title>
        <authorList>
            <person name="Navarre W."/>
            <person name="Wong E."/>
            <person name="Huang K."/>
            <person name="Tropini C."/>
            <person name="Ng K."/>
            <person name="Yu B."/>
        </authorList>
    </citation>
    <scope>NUCLEOTIDE SEQUENCE [LARGE SCALE GENOMIC DNA]</scope>
    <source>
        <strain evidence="6 7">NM50_B9-20</strain>
    </source>
</reference>
<keyword evidence="3" id="KW-0408">Iron</keyword>
<evidence type="ECO:0000313" key="7">
    <source>
        <dbReference type="Proteomes" id="UP000306888"/>
    </source>
</evidence>
<organism evidence="6 7">
    <name type="scientific">Clostridium sartagoforme</name>
    <dbReference type="NCBI Taxonomy" id="84031"/>
    <lineage>
        <taxon>Bacteria</taxon>
        <taxon>Bacillati</taxon>
        <taxon>Bacillota</taxon>
        <taxon>Clostridia</taxon>
        <taxon>Eubacteriales</taxon>
        <taxon>Clostridiaceae</taxon>
        <taxon>Clostridium</taxon>
    </lineage>
</organism>
<dbReference type="InterPro" id="IPR018967">
    <property type="entry name" value="FeS-contain_CDGSH-typ"/>
</dbReference>
<keyword evidence="7" id="KW-1185">Reference proteome</keyword>
<dbReference type="Pfam" id="PF09360">
    <property type="entry name" value="zf-CDGSH"/>
    <property type="match status" value="1"/>
</dbReference>
<dbReference type="AlphaFoldDB" id="A0A4S2DQA3"/>
<dbReference type="OrthoDB" id="9793389at2"/>
<protein>
    <submittedName>
        <fullName evidence="6">CDGSH iron-sulfur domain-containing protein</fullName>
    </submittedName>
</protein>
<accession>A0A4S2DQA3</accession>
<dbReference type="GO" id="GO:0005737">
    <property type="term" value="C:cytoplasm"/>
    <property type="evidence" value="ECO:0007669"/>
    <property type="project" value="UniProtKB-ARBA"/>
</dbReference>
<evidence type="ECO:0000256" key="2">
    <source>
        <dbReference type="ARBA" id="ARBA00022723"/>
    </source>
</evidence>
<dbReference type="InterPro" id="IPR042216">
    <property type="entry name" value="MitoNEET_CISD"/>
</dbReference>
<feature type="domain" description="Iron-binding zinc finger CDGSH type" evidence="5">
    <location>
        <begin position="21"/>
        <end position="60"/>
    </location>
</feature>
<dbReference type="Gene3D" id="3.40.5.90">
    <property type="entry name" value="CDGSH iron-sulfur domain, mitoNEET-type"/>
    <property type="match status" value="1"/>
</dbReference>
<evidence type="ECO:0000256" key="3">
    <source>
        <dbReference type="ARBA" id="ARBA00023004"/>
    </source>
</evidence>
<gene>
    <name evidence="6" type="ORF">E5347_04275</name>
</gene>
<name>A0A4S2DQA3_9CLOT</name>
<comment type="caution">
    <text evidence="6">The sequence shown here is derived from an EMBL/GenBank/DDBJ whole genome shotgun (WGS) entry which is preliminary data.</text>
</comment>
<dbReference type="RefSeq" id="WP_136004986.1">
    <property type="nucleotide sequence ID" value="NZ_SRYR01000001.1"/>
</dbReference>
<evidence type="ECO:0000256" key="4">
    <source>
        <dbReference type="ARBA" id="ARBA00023014"/>
    </source>
</evidence>
<evidence type="ECO:0000313" key="6">
    <source>
        <dbReference type="EMBL" id="TGY44042.1"/>
    </source>
</evidence>